<organism evidence="1 2">
    <name type="scientific">Tautonia plasticadhaerens</name>
    <dbReference type="NCBI Taxonomy" id="2527974"/>
    <lineage>
        <taxon>Bacteria</taxon>
        <taxon>Pseudomonadati</taxon>
        <taxon>Planctomycetota</taxon>
        <taxon>Planctomycetia</taxon>
        <taxon>Isosphaerales</taxon>
        <taxon>Isosphaeraceae</taxon>
        <taxon>Tautonia</taxon>
    </lineage>
</organism>
<gene>
    <name evidence="1" type="ORF">ElP_34730</name>
</gene>
<protein>
    <submittedName>
        <fullName evidence="1">Uncharacterized protein</fullName>
    </submittedName>
</protein>
<dbReference type="RefSeq" id="WP_145271246.1">
    <property type="nucleotide sequence ID" value="NZ_CP036426.1"/>
</dbReference>
<evidence type="ECO:0000313" key="2">
    <source>
        <dbReference type="Proteomes" id="UP000317835"/>
    </source>
</evidence>
<dbReference type="AlphaFoldDB" id="A0A518H412"/>
<evidence type="ECO:0000313" key="1">
    <source>
        <dbReference type="EMBL" id="QDV35569.1"/>
    </source>
</evidence>
<dbReference type="Proteomes" id="UP000317835">
    <property type="component" value="Chromosome"/>
</dbReference>
<sequence>METDAEIEALVRSFEELTLPRARWTHRAHLVAALWYLRRYPREDATRRIREGIKAFNARHGVGSGYHETVTLAWVAVVARFLTEHDRGQPLPTLTAALLEACGGKDHLLVYYTEGVLMSEEARRTWVPPDLRPIEADDLNGVESRT</sequence>
<proteinExistence type="predicted"/>
<dbReference type="OrthoDB" id="282517at2"/>
<accession>A0A518H412</accession>
<keyword evidence="2" id="KW-1185">Reference proteome</keyword>
<name>A0A518H412_9BACT</name>
<dbReference type="KEGG" id="tpla:ElP_34730"/>
<reference evidence="1 2" key="1">
    <citation type="submission" date="2019-02" db="EMBL/GenBank/DDBJ databases">
        <title>Deep-cultivation of Planctomycetes and their phenomic and genomic characterization uncovers novel biology.</title>
        <authorList>
            <person name="Wiegand S."/>
            <person name="Jogler M."/>
            <person name="Boedeker C."/>
            <person name="Pinto D."/>
            <person name="Vollmers J."/>
            <person name="Rivas-Marin E."/>
            <person name="Kohn T."/>
            <person name="Peeters S.H."/>
            <person name="Heuer A."/>
            <person name="Rast P."/>
            <person name="Oberbeckmann S."/>
            <person name="Bunk B."/>
            <person name="Jeske O."/>
            <person name="Meyerdierks A."/>
            <person name="Storesund J.E."/>
            <person name="Kallscheuer N."/>
            <person name="Luecker S."/>
            <person name="Lage O.M."/>
            <person name="Pohl T."/>
            <person name="Merkel B.J."/>
            <person name="Hornburger P."/>
            <person name="Mueller R.-W."/>
            <person name="Bruemmer F."/>
            <person name="Labrenz M."/>
            <person name="Spormann A.M."/>
            <person name="Op den Camp H."/>
            <person name="Overmann J."/>
            <person name="Amann R."/>
            <person name="Jetten M.S.M."/>
            <person name="Mascher T."/>
            <person name="Medema M.H."/>
            <person name="Devos D.P."/>
            <person name="Kaster A.-K."/>
            <person name="Ovreas L."/>
            <person name="Rohde M."/>
            <person name="Galperin M.Y."/>
            <person name="Jogler C."/>
        </authorList>
    </citation>
    <scope>NUCLEOTIDE SEQUENCE [LARGE SCALE GENOMIC DNA]</scope>
    <source>
        <strain evidence="1 2">ElP</strain>
    </source>
</reference>
<dbReference type="EMBL" id="CP036426">
    <property type="protein sequence ID" value="QDV35569.1"/>
    <property type="molecule type" value="Genomic_DNA"/>
</dbReference>